<proteinExistence type="predicted"/>
<evidence type="ECO:0000313" key="3">
    <source>
        <dbReference type="Proteomes" id="UP000029120"/>
    </source>
</evidence>
<dbReference type="Proteomes" id="UP000029120">
    <property type="component" value="Chromosome 2"/>
</dbReference>
<feature type="region of interest" description="Disordered" evidence="1">
    <location>
        <begin position="71"/>
        <end position="90"/>
    </location>
</feature>
<keyword evidence="3" id="KW-1185">Reference proteome</keyword>
<dbReference type="Gramene" id="KFK41307">
    <property type="protein sequence ID" value="KFK41307"/>
    <property type="gene ID" value="AALP_AA2G113300"/>
</dbReference>
<protein>
    <submittedName>
        <fullName evidence="2">Uncharacterized protein</fullName>
    </submittedName>
</protein>
<name>A0A087HGQ5_ARAAL</name>
<evidence type="ECO:0000256" key="1">
    <source>
        <dbReference type="SAM" id="MobiDB-lite"/>
    </source>
</evidence>
<accession>A0A087HGQ5</accession>
<reference evidence="3" key="1">
    <citation type="journal article" date="2015" name="Nat. Plants">
        <title>Genome expansion of Arabis alpina linked with retrotransposition and reduced symmetric DNA methylation.</title>
        <authorList>
            <person name="Willing E.M."/>
            <person name="Rawat V."/>
            <person name="Mandakova T."/>
            <person name="Maumus F."/>
            <person name="James G.V."/>
            <person name="Nordstroem K.J."/>
            <person name="Becker C."/>
            <person name="Warthmann N."/>
            <person name="Chica C."/>
            <person name="Szarzynska B."/>
            <person name="Zytnicki M."/>
            <person name="Albani M.C."/>
            <person name="Kiefer C."/>
            <person name="Bergonzi S."/>
            <person name="Castaings L."/>
            <person name="Mateos J.L."/>
            <person name="Berns M.C."/>
            <person name="Bujdoso N."/>
            <person name="Piofczyk T."/>
            <person name="de Lorenzo L."/>
            <person name="Barrero-Sicilia C."/>
            <person name="Mateos I."/>
            <person name="Piednoel M."/>
            <person name="Hagmann J."/>
            <person name="Chen-Min-Tao R."/>
            <person name="Iglesias-Fernandez R."/>
            <person name="Schuster S.C."/>
            <person name="Alonso-Blanco C."/>
            <person name="Roudier F."/>
            <person name="Carbonero P."/>
            <person name="Paz-Ares J."/>
            <person name="Davis S.J."/>
            <person name="Pecinka A."/>
            <person name="Quesneville H."/>
            <person name="Colot V."/>
            <person name="Lysak M.A."/>
            <person name="Weigel D."/>
            <person name="Coupland G."/>
            <person name="Schneeberger K."/>
        </authorList>
    </citation>
    <scope>NUCLEOTIDE SEQUENCE [LARGE SCALE GENOMIC DNA]</scope>
    <source>
        <strain evidence="3">cv. Pajares</strain>
    </source>
</reference>
<dbReference type="AlphaFoldDB" id="A0A087HGQ5"/>
<evidence type="ECO:0000313" key="2">
    <source>
        <dbReference type="EMBL" id="KFK41307.1"/>
    </source>
</evidence>
<sequence>MSVSPLQSTAMTNSDRLNLTHRPWMTVPAWLNFLMPPEPPDPPDLAREFIEPLQLPMCYQRFCLLTITSPPSLSPTSSPPPSTRVSSSPRSDVVKTGLVDFLSACHALCSGLGRDSTPQLSASISALLTAKSSPPPTPSISPTNLANYEWYSKFMGLAHYNSYGLLLNYAYLNSAHLRVIVDLHIRCCFVENVLTSTGLEFYIPVRFWLLKLVRLKFSGFPNPVSVYVVCNISSNERMSKFSGFSNHIPSFL</sequence>
<organism evidence="2 3">
    <name type="scientific">Arabis alpina</name>
    <name type="common">Alpine rock-cress</name>
    <dbReference type="NCBI Taxonomy" id="50452"/>
    <lineage>
        <taxon>Eukaryota</taxon>
        <taxon>Viridiplantae</taxon>
        <taxon>Streptophyta</taxon>
        <taxon>Embryophyta</taxon>
        <taxon>Tracheophyta</taxon>
        <taxon>Spermatophyta</taxon>
        <taxon>Magnoliopsida</taxon>
        <taxon>eudicotyledons</taxon>
        <taxon>Gunneridae</taxon>
        <taxon>Pentapetalae</taxon>
        <taxon>rosids</taxon>
        <taxon>malvids</taxon>
        <taxon>Brassicales</taxon>
        <taxon>Brassicaceae</taxon>
        <taxon>Arabideae</taxon>
        <taxon>Arabis</taxon>
    </lineage>
</organism>
<gene>
    <name evidence="2" type="ordered locus">AALP_Aa2g113300</name>
</gene>
<dbReference type="EMBL" id="CM002870">
    <property type="protein sequence ID" value="KFK41307.1"/>
    <property type="molecule type" value="Genomic_DNA"/>
</dbReference>